<dbReference type="PIRSF" id="PIRSF006603">
    <property type="entry name" value="DinF"/>
    <property type="match status" value="1"/>
</dbReference>
<dbReference type="PANTHER" id="PTHR43549:SF3">
    <property type="entry name" value="MULTIDRUG RESISTANCE PROTEIN YPNP-RELATED"/>
    <property type="match status" value="1"/>
</dbReference>
<evidence type="ECO:0000256" key="6">
    <source>
        <dbReference type="ARBA" id="ARBA00023136"/>
    </source>
</evidence>
<dbReference type="AlphaFoldDB" id="A0A286IFX4"/>
<gene>
    <name evidence="7" type="ORF">SAMN05877838_3950</name>
</gene>
<evidence type="ECO:0000256" key="4">
    <source>
        <dbReference type="ARBA" id="ARBA00022692"/>
    </source>
</evidence>
<evidence type="ECO:0000313" key="8">
    <source>
        <dbReference type="Proteomes" id="UP000219465"/>
    </source>
</evidence>
<evidence type="ECO:0000256" key="5">
    <source>
        <dbReference type="ARBA" id="ARBA00022989"/>
    </source>
</evidence>
<comment type="subcellular location">
    <subcellularLocation>
        <location evidence="1">Cell inner membrane</location>
        <topology evidence="1">Multi-pass membrane protein</topology>
    </subcellularLocation>
</comment>
<dbReference type="GO" id="GO:0015297">
    <property type="term" value="F:antiporter activity"/>
    <property type="evidence" value="ECO:0007669"/>
    <property type="project" value="InterPro"/>
</dbReference>
<keyword evidence="4" id="KW-0812">Transmembrane</keyword>
<dbReference type="InterPro" id="IPR048279">
    <property type="entry name" value="MdtK-like"/>
</dbReference>
<protein>
    <submittedName>
        <fullName evidence="7">Putative MATE family efflux protein</fullName>
    </submittedName>
</protein>
<dbReference type="InterPro" id="IPR052031">
    <property type="entry name" value="Membrane_Transporter-Flippase"/>
</dbReference>
<dbReference type="OrthoDB" id="9806302at2"/>
<reference evidence="8" key="1">
    <citation type="submission" date="2017-08" db="EMBL/GenBank/DDBJ databases">
        <authorList>
            <person name="Varghese N."/>
            <person name="Submissions S."/>
        </authorList>
    </citation>
    <scope>NUCLEOTIDE SEQUENCE [LARGE SCALE GENOMIC DNA]</scope>
    <source>
        <strain evidence="8">KCTC 23107</strain>
    </source>
</reference>
<dbReference type="GO" id="GO:0042910">
    <property type="term" value="F:xenobiotic transmembrane transporter activity"/>
    <property type="evidence" value="ECO:0007669"/>
    <property type="project" value="InterPro"/>
</dbReference>
<keyword evidence="6" id="KW-0472">Membrane</keyword>
<keyword evidence="3" id="KW-1003">Cell membrane</keyword>
<keyword evidence="2" id="KW-0813">Transport</keyword>
<evidence type="ECO:0000256" key="3">
    <source>
        <dbReference type="ARBA" id="ARBA00022475"/>
    </source>
</evidence>
<dbReference type="EMBL" id="OCPC01000007">
    <property type="protein sequence ID" value="SOE19000.1"/>
    <property type="molecule type" value="Genomic_DNA"/>
</dbReference>
<evidence type="ECO:0000256" key="1">
    <source>
        <dbReference type="ARBA" id="ARBA00004429"/>
    </source>
</evidence>
<proteinExistence type="predicted"/>
<dbReference type="Pfam" id="PF01554">
    <property type="entry name" value="MatE"/>
    <property type="match status" value="2"/>
</dbReference>
<dbReference type="GO" id="GO:0005886">
    <property type="term" value="C:plasma membrane"/>
    <property type="evidence" value="ECO:0007669"/>
    <property type="project" value="UniProtKB-SubCell"/>
</dbReference>
<accession>A0A286IFX4</accession>
<dbReference type="RefSeq" id="WP_097109470.1">
    <property type="nucleotide sequence ID" value="NZ_OCPC01000007.1"/>
</dbReference>
<evidence type="ECO:0000313" key="7">
    <source>
        <dbReference type="EMBL" id="SOE19000.1"/>
    </source>
</evidence>
<keyword evidence="5" id="KW-1133">Transmembrane helix</keyword>
<evidence type="ECO:0000256" key="2">
    <source>
        <dbReference type="ARBA" id="ARBA00022448"/>
    </source>
</evidence>
<dbReference type="Proteomes" id="UP000219465">
    <property type="component" value="Unassembled WGS sequence"/>
</dbReference>
<name>A0A286IFX4_9HYPH</name>
<dbReference type="NCBIfam" id="TIGR00797">
    <property type="entry name" value="matE"/>
    <property type="match status" value="1"/>
</dbReference>
<dbReference type="PANTHER" id="PTHR43549">
    <property type="entry name" value="MULTIDRUG RESISTANCE PROTEIN YPNP-RELATED"/>
    <property type="match status" value="1"/>
</dbReference>
<organism evidence="7 8">
    <name type="scientific">Hoeflea halophila</name>
    <dbReference type="NCBI Taxonomy" id="714899"/>
    <lineage>
        <taxon>Bacteria</taxon>
        <taxon>Pseudomonadati</taxon>
        <taxon>Pseudomonadota</taxon>
        <taxon>Alphaproteobacteria</taxon>
        <taxon>Hyphomicrobiales</taxon>
        <taxon>Rhizobiaceae</taxon>
        <taxon>Hoeflea</taxon>
    </lineage>
</organism>
<keyword evidence="8" id="KW-1185">Reference proteome</keyword>
<dbReference type="InterPro" id="IPR002528">
    <property type="entry name" value="MATE_fam"/>
</dbReference>
<sequence length="458" mass="47245">MAGKDLTSGPVWKALARISAPMSLGIFAVLSVGVADAYFLGQLGGTPLAAIGFIFPVTATFASLAIGLSAGANATVSQSIGGSDAQETTARYAMHAFGLGVVMAATAALLVWATYPLLFRLIGAKSEVLGEIALYMPFWALSFPLLVSLMITNAIFRAYGSGTVSALLMVLAAVINIVLNPLLIFGWGPIPGLGTEGAAISSAVGRGAAAIIGIIYALRRGYLDFAVNIFKDLWESLGQLLRVGVPAALSNAINPAGMVLVTAAVATLGDAAVAGFGAATRVQSVALVPLLALSSGIGPVVGQNWGARSKDRARAAVRQSWLICLIYGALLGTALFLFGERIALAIAPGAEAGKFTQQYLTFVGWSLFGYGILVTANAAMNARSKALHSMSLSLGRIFLIYLPLAWAGVWLFGYTGILMAAIAANVFAALGALVAARAVGLFRSRHAVITEPARLVPT</sequence>